<reference evidence="17 18" key="1">
    <citation type="journal article" date="2013" name="PLoS ONE">
        <title>Poles Apart: Arctic and Antarctic Octadecabacter strains Share High Genome Plasticity and a New Type of Xanthorhodopsin.</title>
        <authorList>
            <person name="Vollmers J."/>
            <person name="Voget S."/>
            <person name="Dietrich S."/>
            <person name="Gollnow K."/>
            <person name="Smits M."/>
            <person name="Meyer K."/>
            <person name="Brinkhoff T."/>
            <person name="Simon M."/>
            <person name="Daniel R."/>
        </authorList>
    </citation>
    <scope>NUCLEOTIDE SEQUENCE [LARGE SCALE GENOMIC DNA]</scope>
    <source>
        <strain evidence="17 18">238</strain>
    </source>
</reference>
<dbReference type="InterPro" id="IPR000086">
    <property type="entry name" value="NUDIX_hydrolase_dom"/>
</dbReference>
<dbReference type="CDD" id="cd06661">
    <property type="entry name" value="GGCT_like"/>
    <property type="match status" value="1"/>
</dbReference>
<evidence type="ECO:0000256" key="14">
    <source>
        <dbReference type="PIRSR" id="PIRSR604385-3"/>
    </source>
</evidence>
<dbReference type="HOGENOM" id="CLU_040290_0_0_5"/>
<evidence type="ECO:0000256" key="10">
    <source>
        <dbReference type="ARBA" id="ARBA00030308"/>
    </source>
</evidence>
<dbReference type="PROSITE" id="PS00893">
    <property type="entry name" value="NUDIX_BOX"/>
    <property type="match status" value="1"/>
</dbReference>
<gene>
    <name evidence="17" type="ORF">OA238_c20380</name>
</gene>
<evidence type="ECO:0000313" key="18">
    <source>
        <dbReference type="Proteomes" id="UP000004688"/>
    </source>
</evidence>
<dbReference type="InterPro" id="IPR013024">
    <property type="entry name" value="GGCT-like"/>
</dbReference>
<dbReference type="Pfam" id="PF06094">
    <property type="entry name" value="GGACT"/>
    <property type="match status" value="1"/>
</dbReference>
<evidence type="ECO:0000256" key="9">
    <source>
        <dbReference type="ARBA" id="ARBA00030162"/>
    </source>
</evidence>
<dbReference type="GO" id="GO:0047631">
    <property type="term" value="F:ADP-ribose diphosphatase activity"/>
    <property type="evidence" value="ECO:0007669"/>
    <property type="project" value="UniProtKB-EC"/>
</dbReference>
<evidence type="ECO:0000256" key="4">
    <source>
        <dbReference type="ARBA" id="ARBA00013297"/>
    </source>
</evidence>
<dbReference type="GO" id="GO:0046872">
    <property type="term" value="F:metal ion binding"/>
    <property type="evidence" value="ECO:0007669"/>
    <property type="project" value="UniProtKB-KW"/>
</dbReference>
<feature type="binding site" evidence="13">
    <location>
        <position position="280"/>
    </location>
    <ligand>
        <name>Mg(2+)</name>
        <dbReference type="ChEBI" id="CHEBI:18420"/>
        <label>1</label>
    </ligand>
</feature>
<comment type="cofactor">
    <cofactor evidence="1 13">
        <name>Mg(2+)</name>
        <dbReference type="ChEBI" id="CHEBI:18420"/>
    </cofactor>
</comment>
<dbReference type="GO" id="GO:0019693">
    <property type="term" value="P:ribose phosphate metabolic process"/>
    <property type="evidence" value="ECO:0007669"/>
    <property type="project" value="TreeGrafter"/>
</dbReference>
<evidence type="ECO:0000256" key="5">
    <source>
        <dbReference type="ARBA" id="ARBA00022723"/>
    </source>
</evidence>
<organism evidence="17 18">
    <name type="scientific">Octadecabacter arcticus 238</name>
    <dbReference type="NCBI Taxonomy" id="391616"/>
    <lineage>
        <taxon>Bacteria</taxon>
        <taxon>Pseudomonadati</taxon>
        <taxon>Pseudomonadota</taxon>
        <taxon>Alphaproteobacteria</taxon>
        <taxon>Rhodobacterales</taxon>
        <taxon>Roseobacteraceae</taxon>
        <taxon>Octadecabacter</taxon>
    </lineage>
</organism>
<evidence type="ECO:0000256" key="6">
    <source>
        <dbReference type="ARBA" id="ARBA00022801"/>
    </source>
</evidence>
<dbReference type="InterPro" id="IPR015797">
    <property type="entry name" value="NUDIX_hydrolase-like_dom_sf"/>
</dbReference>
<dbReference type="Proteomes" id="UP000004688">
    <property type="component" value="Chromosome"/>
</dbReference>
<evidence type="ECO:0000256" key="1">
    <source>
        <dbReference type="ARBA" id="ARBA00001946"/>
    </source>
</evidence>
<protein>
    <recommendedName>
        <fullName evidence="4">ADP-ribose pyrophosphatase</fullName>
        <ecNumber evidence="3">3.6.1.13</ecNumber>
    </recommendedName>
    <alternativeName>
        <fullName evidence="9">ADP-ribose diphosphatase</fullName>
    </alternativeName>
    <alternativeName>
        <fullName evidence="11">ADP-ribose phosphohydrolase</fullName>
    </alternativeName>
    <alternativeName>
        <fullName evidence="10">Adenosine diphosphoribose pyrophosphatase</fullName>
    </alternativeName>
</protein>
<dbReference type="Gene3D" id="3.10.490.10">
    <property type="entry name" value="Gamma-glutamyl cyclotransferase-like"/>
    <property type="match status" value="1"/>
</dbReference>
<keyword evidence="18" id="KW-1185">Reference proteome</keyword>
<feature type="binding site" evidence="13">
    <location>
        <position position="284"/>
    </location>
    <ligand>
        <name>Mg(2+)</name>
        <dbReference type="ChEBI" id="CHEBI:18420"/>
        <label>1</label>
    </ligand>
</feature>
<dbReference type="Pfam" id="PF00293">
    <property type="entry name" value="NUDIX"/>
    <property type="match status" value="1"/>
</dbReference>
<feature type="binding site" evidence="13">
    <location>
        <position position="333"/>
    </location>
    <ligand>
        <name>Mg(2+)</name>
        <dbReference type="ChEBI" id="CHEBI:18420"/>
        <label>1</label>
    </ligand>
</feature>
<comment type="similarity">
    <text evidence="2">Belongs to the Nudix hydrolase family. NudF subfamily.</text>
</comment>
<dbReference type="KEGG" id="oar:OA238_c20380"/>
<evidence type="ECO:0000256" key="15">
    <source>
        <dbReference type="SAM" id="MobiDB-lite"/>
    </source>
</evidence>
<evidence type="ECO:0000256" key="11">
    <source>
        <dbReference type="ARBA" id="ARBA00033056"/>
    </source>
</evidence>
<accession>M9RHS3</accession>
<feature type="short sequence motif" description="Nudix box" evidence="14">
    <location>
        <begin position="265"/>
        <end position="287"/>
    </location>
</feature>
<dbReference type="InterPro" id="IPR009288">
    <property type="entry name" value="AIG2-like_dom"/>
</dbReference>
<name>M9RHS3_9RHOB</name>
<dbReference type="EC" id="3.6.1.13" evidence="3"/>
<keyword evidence="6 17" id="KW-0378">Hydrolase</keyword>
<dbReference type="CDD" id="cd24155">
    <property type="entry name" value="NUDIX_ADPRase"/>
    <property type="match status" value="1"/>
</dbReference>
<dbReference type="NCBIfam" id="TIGR00052">
    <property type="entry name" value="nudix-type nucleoside diphosphatase, YffH/AdpP family"/>
    <property type="match status" value="1"/>
</dbReference>
<evidence type="ECO:0000313" key="17">
    <source>
        <dbReference type="EMBL" id="AGI72134.1"/>
    </source>
</evidence>
<dbReference type="PANTHER" id="PTHR11839">
    <property type="entry name" value="UDP/ADP-SUGAR PYROPHOSPHATASE"/>
    <property type="match status" value="1"/>
</dbReference>
<evidence type="ECO:0000256" key="3">
    <source>
        <dbReference type="ARBA" id="ARBA00012453"/>
    </source>
</evidence>
<dbReference type="InterPro" id="IPR020084">
    <property type="entry name" value="NUDIX_hydrolase_CS"/>
</dbReference>
<dbReference type="SUPFAM" id="SSF55811">
    <property type="entry name" value="Nudix"/>
    <property type="match status" value="1"/>
</dbReference>
<dbReference type="EMBL" id="CP003742">
    <property type="protein sequence ID" value="AGI72134.1"/>
    <property type="molecule type" value="Genomic_DNA"/>
</dbReference>
<sequence>MDLFIFGTLLHMPLLEVVSGDPEIAKRISWAVRPEYSVSRVEGHVFPIMHGDPTGVAEGIIIAGLDDGEIARLDYYEKAFDYARIEFVVLDQDQRPRDVTAYVPPVGRWTPAEPWDREGWIAAFGEVTTMTAVEAMATIDSMPAAQMGQLYPNMMARAASRQRTANSSGPDSNQSGRMGRNDVQVIEARIRYAGFFNVEELDLSFRRFDGSMSDPVNRAVFIGVDCAIVLPYDPVRDRVMLVEQFRTGAYLRGDSNPWTIEPIAGRIDPGEGPEEAARREALEEAGITLTDLKCVSAAYPSPGSTTEHFFIYVGITDLPDGSAGVGGKLSEAEDIRSQIMDWADFDKALNAGEFRLLPLLVAGHWLARNRDGLRPSA</sequence>
<dbReference type="PROSITE" id="PS51462">
    <property type="entry name" value="NUDIX"/>
    <property type="match status" value="1"/>
</dbReference>
<evidence type="ECO:0000256" key="7">
    <source>
        <dbReference type="ARBA" id="ARBA00022842"/>
    </source>
</evidence>
<feature type="domain" description="Nudix hydrolase" evidence="16">
    <location>
        <begin position="222"/>
        <end position="362"/>
    </location>
</feature>
<dbReference type="InterPro" id="IPR004385">
    <property type="entry name" value="NDP_pyrophosphatase"/>
</dbReference>
<evidence type="ECO:0000256" key="13">
    <source>
        <dbReference type="PIRSR" id="PIRSR604385-2"/>
    </source>
</evidence>
<keyword evidence="5 13" id="KW-0479">Metal-binding</keyword>
<evidence type="ECO:0000259" key="16">
    <source>
        <dbReference type="PROSITE" id="PS51462"/>
    </source>
</evidence>
<dbReference type="GO" id="GO:0019144">
    <property type="term" value="F:ADP-sugar diphosphatase activity"/>
    <property type="evidence" value="ECO:0007669"/>
    <property type="project" value="TreeGrafter"/>
</dbReference>
<evidence type="ECO:0000256" key="8">
    <source>
        <dbReference type="ARBA" id="ARBA00025164"/>
    </source>
</evidence>
<dbReference type="GO" id="GO:0006753">
    <property type="term" value="P:nucleoside phosphate metabolic process"/>
    <property type="evidence" value="ECO:0007669"/>
    <property type="project" value="TreeGrafter"/>
</dbReference>
<keyword evidence="7 13" id="KW-0460">Magnesium</keyword>
<evidence type="ECO:0000256" key="12">
    <source>
        <dbReference type="ARBA" id="ARBA00049546"/>
    </source>
</evidence>
<comment type="function">
    <text evidence="8">Acts on ADP-mannose and ADP-glucose as well as ADP-ribose. Prevents glycogen biosynthesis. The reaction catalyzed by this enzyme is a limiting step of the gluconeogenic process.</text>
</comment>
<dbReference type="GO" id="GO:0005829">
    <property type="term" value="C:cytosol"/>
    <property type="evidence" value="ECO:0007669"/>
    <property type="project" value="TreeGrafter"/>
</dbReference>
<dbReference type="eggNOG" id="COG0494">
    <property type="taxonomic scope" value="Bacteria"/>
</dbReference>
<dbReference type="Gene3D" id="3.90.79.10">
    <property type="entry name" value="Nucleoside Triphosphate Pyrophosphohydrolase"/>
    <property type="match status" value="1"/>
</dbReference>
<feature type="region of interest" description="Disordered" evidence="15">
    <location>
        <begin position="159"/>
        <end position="180"/>
    </location>
</feature>
<evidence type="ECO:0000256" key="2">
    <source>
        <dbReference type="ARBA" id="ARBA00007482"/>
    </source>
</evidence>
<dbReference type="AlphaFoldDB" id="M9RHS3"/>
<dbReference type="STRING" id="391616.OA238_c20380"/>
<dbReference type="RefSeq" id="WP_015495247.1">
    <property type="nucleotide sequence ID" value="NC_020908.1"/>
</dbReference>
<dbReference type="PANTHER" id="PTHR11839:SF5">
    <property type="entry name" value="ADP-RIBOSE PYROPHOSPHATASE"/>
    <property type="match status" value="1"/>
</dbReference>
<proteinExistence type="inferred from homology"/>
<feature type="compositionally biased region" description="Polar residues" evidence="15">
    <location>
        <begin position="161"/>
        <end position="176"/>
    </location>
</feature>
<dbReference type="OrthoDB" id="5292471at2"/>
<comment type="catalytic activity">
    <reaction evidence="12">
        <text>ADP-D-ribose + H2O = D-ribose 5-phosphate + AMP + 2 H(+)</text>
        <dbReference type="Rhea" id="RHEA:10412"/>
        <dbReference type="ChEBI" id="CHEBI:15377"/>
        <dbReference type="ChEBI" id="CHEBI:15378"/>
        <dbReference type="ChEBI" id="CHEBI:57967"/>
        <dbReference type="ChEBI" id="CHEBI:78346"/>
        <dbReference type="ChEBI" id="CHEBI:456215"/>
        <dbReference type="EC" id="3.6.1.13"/>
    </reaction>
</comment>
<feature type="binding site" evidence="13">
    <location>
        <position position="264"/>
    </location>
    <ligand>
        <name>Mg(2+)</name>
        <dbReference type="ChEBI" id="CHEBI:18420"/>
        <label>1</label>
    </ligand>
</feature>